<reference evidence="2" key="1">
    <citation type="submission" date="2017-09" db="EMBL/GenBank/DDBJ databases">
        <title>Depth-based differentiation of microbial function through sediment-hosted aquifers and enrichment of novel symbionts in the deep terrestrial subsurface.</title>
        <authorList>
            <person name="Probst A.J."/>
            <person name="Ladd B."/>
            <person name="Jarett J.K."/>
            <person name="Geller-Mcgrath D.E."/>
            <person name="Sieber C.M.K."/>
            <person name="Emerson J.B."/>
            <person name="Anantharaman K."/>
            <person name="Thomas B.C."/>
            <person name="Malmstrom R."/>
            <person name="Stieglmeier M."/>
            <person name="Klingl A."/>
            <person name="Woyke T."/>
            <person name="Ryan C.M."/>
            <person name="Banfield J.F."/>
        </authorList>
    </citation>
    <scope>NUCLEOTIDE SEQUENCE [LARGE SCALE GENOMIC DNA]</scope>
</reference>
<dbReference type="PANTHER" id="PTHR31118">
    <property type="entry name" value="CYCLASE-LIKE PROTEIN 2"/>
    <property type="match status" value="1"/>
</dbReference>
<dbReference type="GO" id="GO:0004061">
    <property type="term" value="F:arylformamidase activity"/>
    <property type="evidence" value="ECO:0007669"/>
    <property type="project" value="InterPro"/>
</dbReference>
<dbReference type="Proteomes" id="UP000230108">
    <property type="component" value="Unassembled WGS sequence"/>
</dbReference>
<proteinExistence type="predicted"/>
<dbReference type="SUPFAM" id="SSF102198">
    <property type="entry name" value="Putative cyclase"/>
    <property type="match status" value="1"/>
</dbReference>
<protein>
    <submittedName>
        <fullName evidence="1">Cyclase</fullName>
    </submittedName>
</protein>
<evidence type="ECO:0000313" key="1">
    <source>
        <dbReference type="EMBL" id="PIY68834.1"/>
    </source>
</evidence>
<dbReference type="InterPro" id="IPR007325">
    <property type="entry name" value="KFase/CYL"/>
</dbReference>
<evidence type="ECO:0000313" key="2">
    <source>
        <dbReference type="Proteomes" id="UP000230108"/>
    </source>
</evidence>
<accession>A0A2M7QC90</accession>
<dbReference type="EMBL" id="PFLF01000081">
    <property type="protein sequence ID" value="PIY68834.1"/>
    <property type="molecule type" value="Genomic_DNA"/>
</dbReference>
<dbReference type="Pfam" id="PF04199">
    <property type="entry name" value="Cyclase"/>
    <property type="match status" value="1"/>
</dbReference>
<dbReference type="InterPro" id="IPR037175">
    <property type="entry name" value="KFase_sf"/>
</dbReference>
<dbReference type="PANTHER" id="PTHR31118:SF12">
    <property type="entry name" value="CYCLASE-LIKE PROTEIN 2"/>
    <property type="match status" value="1"/>
</dbReference>
<gene>
    <name evidence="1" type="ORF">COY90_03810</name>
</gene>
<sequence>MKIIDLSQPIFNGMPVYPGDPGVVIKEIHTLEKEGWNLRNVSFTTHIGTHVNVPYHMNNTGKRLDLYDLDRFIGKAELYTPGMKYFKNKGVTFSSTNITKEIADQLIAFPPKFIGLSEKFEFDIALEKLLLDADIISFENLTNTDKLPASFNFYGVPLNIKESDGSPVRAFAIM</sequence>
<dbReference type="GO" id="GO:0019441">
    <property type="term" value="P:L-tryptophan catabolic process to kynurenine"/>
    <property type="evidence" value="ECO:0007669"/>
    <property type="project" value="InterPro"/>
</dbReference>
<dbReference type="AlphaFoldDB" id="A0A2M7QC90"/>
<comment type="caution">
    <text evidence="1">The sequence shown here is derived from an EMBL/GenBank/DDBJ whole genome shotgun (WGS) entry which is preliminary data.</text>
</comment>
<name>A0A2M7QC90_9BACT</name>
<organism evidence="1 2">
    <name type="scientific">Candidatus Roizmanbacteria bacterium CG_4_10_14_0_8_um_filter_39_9</name>
    <dbReference type="NCBI Taxonomy" id="1974829"/>
    <lineage>
        <taxon>Bacteria</taxon>
        <taxon>Candidatus Roizmaniibacteriota</taxon>
    </lineage>
</organism>
<dbReference type="Gene3D" id="3.50.30.50">
    <property type="entry name" value="Putative cyclase"/>
    <property type="match status" value="2"/>
</dbReference>